<proteinExistence type="inferred from homology"/>
<evidence type="ECO:0000256" key="2">
    <source>
        <dbReference type="ARBA" id="ARBA00023002"/>
    </source>
</evidence>
<organism evidence="3 4">
    <name type="scientific">Allokutzneria multivorans</name>
    <dbReference type="NCBI Taxonomy" id="1142134"/>
    <lineage>
        <taxon>Bacteria</taxon>
        <taxon>Bacillati</taxon>
        <taxon>Actinomycetota</taxon>
        <taxon>Actinomycetes</taxon>
        <taxon>Pseudonocardiales</taxon>
        <taxon>Pseudonocardiaceae</taxon>
        <taxon>Allokutzneria</taxon>
    </lineage>
</organism>
<keyword evidence="4" id="KW-1185">Reference proteome</keyword>
<evidence type="ECO:0000313" key="4">
    <source>
        <dbReference type="Proteomes" id="UP001501747"/>
    </source>
</evidence>
<dbReference type="Proteomes" id="UP001501747">
    <property type="component" value="Unassembled WGS sequence"/>
</dbReference>
<dbReference type="InterPro" id="IPR036291">
    <property type="entry name" value="NAD(P)-bd_dom_sf"/>
</dbReference>
<accession>A0ABP7S2F0</accession>
<dbReference type="SUPFAM" id="SSF51735">
    <property type="entry name" value="NAD(P)-binding Rossmann-fold domains"/>
    <property type="match status" value="1"/>
</dbReference>
<evidence type="ECO:0000313" key="3">
    <source>
        <dbReference type="EMBL" id="GAA4005658.1"/>
    </source>
</evidence>
<dbReference type="PANTHER" id="PTHR43639:SF1">
    <property type="entry name" value="SHORT-CHAIN DEHYDROGENASE_REDUCTASE FAMILY PROTEIN"/>
    <property type="match status" value="1"/>
</dbReference>
<dbReference type="PRINTS" id="PR00080">
    <property type="entry name" value="SDRFAMILY"/>
</dbReference>
<evidence type="ECO:0000256" key="1">
    <source>
        <dbReference type="ARBA" id="ARBA00006484"/>
    </source>
</evidence>
<dbReference type="EMBL" id="BAABAL010000008">
    <property type="protein sequence ID" value="GAA4005658.1"/>
    <property type="molecule type" value="Genomic_DNA"/>
</dbReference>
<comment type="similarity">
    <text evidence="1">Belongs to the short-chain dehydrogenases/reductases (SDR) family.</text>
</comment>
<dbReference type="PANTHER" id="PTHR43639">
    <property type="entry name" value="OXIDOREDUCTASE, SHORT-CHAIN DEHYDROGENASE/REDUCTASE FAMILY (AFU_ORTHOLOGUE AFUA_5G02870)"/>
    <property type="match status" value="1"/>
</dbReference>
<name>A0ABP7S2F0_9PSEU</name>
<sequence>MTRSAEDPLAGSSVNAVVTGGSRGIGRAVVHRLARDGVTVVFTYASNASAAAEVERAVTEEGGKAHGIRVDLSEPGSVARMFEAASAHIDGLDILVNNAGTTVPKLLPDLTSADFDLLFALNTKAVFEAVQHASRHMRDGGRIITVSTANVQLPLPTTSAYGASKAAAELITQVAARELGARGITANVVRPGATETDLLLSSSTPEVRDLLTQFTPLGRMGQPSDVADVIAFLAGHDGRWLTGEILNATGGLHA</sequence>
<dbReference type="InterPro" id="IPR002347">
    <property type="entry name" value="SDR_fam"/>
</dbReference>
<reference evidence="4" key="1">
    <citation type="journal article" date="2019" name="Int. J. Syst. Evol. Microbiol.">
        <title>The Global Catalogue of Microorganisms (GCM) 10K type strain sequencing project: providing services to taxonomists for standard genome sequencing and annotation.</title>
        <authorList>
            <consortium name="The Broad Institute Genomics Platform"/>
            <consortium name="The Broad Institute Genome Sequencing Center for Infectious Disease"/>
            <person name="Wu L."/>
            <person name="Ma J."/>
        </authorList>
    </citation>
    <scope>NUCLEOTIDE SEQUENCE [LARGE SCALE GENOMIC DNA]</scope>
    <source>
        <strain evidence="4">JCM 17342</strain>
    </source>
</reference>
<comment type="caution">
    <text evidence="3">The sequence shown here is derived from an EMBL/GenBank/DDBJ whole genome shotgun (WGS) entry which is preliminary data.</text>
</comment>
<protein>
    <submittedName>
        <fullName evidence="3">SDR family oxidoreductase</fullName>
    </submittedName>
</protein>
<keyword evidence="2" id="KW-0560">Oxidoreductase</keyword>
<gene>
    <name evidence="3" type="ORF">GCM10022247_29050</name>
</gene>
<dbReference type="PRINTS" id="PR00081">
    <property type="entry name" value="GDHRDH"/>
</dbReference>
<dbReference type="RefSeq" id="WP_344874842.1">
    <property type="nucleotide sequence ID" value="NZ_BAABAL010000008.1"/>
</dbReference>
<dbReference type="Pfam" id="PF13561">
    <property type="entry name" value="adh_short_C2"/>
    <property type="match status" value="1"/>
</dbReference>
<dbReference type="Gene3D" id="3.40.50.720">
    <property type="entry name" value="NAD(P)-binding Rossmann-like Domain"/>
    <property type="match status" value="1"/>
</dbReference>